<reference evidence="3" key="1">
    <citation type="submission" date="2024-07" db="EMBL/GenBank/DDBJ databases">
        <title>Two chromosome-level genome assemblies of Korean endemic species Abeliophyllum distichum and Forsythia ovata (Oleaceae).</title>
        <authorList>
            <person name="Jang H."/>
        </authorList>
    </citation>
    <scope>NUCLEOTIDE SEQUENCE [LARGE SCALE GENOMIC DNA]</scope>
</reference>
<gene>
    <name evidence="2" type="ORF">Fot_45599</name>
</gene>
<dbReference type="AlphaFoldDB" id="A0ABD1R6V9"/>
<accession>A0ABD1R6V9</accession>
<organism evidence="2 3">
    <name type="scientific">Forsythia ovata</name>
    <dbReference type="NCBI Taxonomy" id="205694"/>
    <lineage>
        <taxon>Eukaryota</taxon>
        <taxon>Viridiplantae</taxon>
        <taxon>Streptophyta</taxon>
        <taxon>Embryophyta</taxon>
        <taxon>Tracheophyta</taxon>
        <taxon>Spermatophyta</taxon>
        <taxon>Magnoliopsida</taxon>
        <taxon>eudicotyledons</taxon>
        <taxon>Gunneridae</taxon>
        <taxon>Pentapetalae</taxon>
        <taxon>asterids</taxon>
        <taxon>lamiids</taxon>
        <taxon>Lamiales</taxon>
        <taxon>Oleaceae</taxon>
        <taxon>Forsythieae</taxon>
        <taxon>Forsythia</taxon>
    </lineage>
</organism>
<name>A0ABD1R6V9_9LAMI</name>
<protein>
    <submittedName>
        <fullName evidence="2">Protein argonaute 2-like</fullName>
    </submittedName>
</protein>
<dbReference type="Proteomes" id="UP001604277">
    <property type="component" value="Unassembled WGS sequence"/>
</dbReference>
<keyword evidence="3" id="KW-1185">Reference proteome</keyword>
<dbReference type="EMBL" id="JBFOLJ010000013">
    <property type="protein sequence ID" value="KAL2484155.1"/>
    <property type="molecule type" value="Genomic_DNA"/>
</dbReference>
<evidence type="ECO:0000313" key="2">
    <source>
        <dbReference type="EMBL" id="KAL2484155.1"/>
    </source>
</evidence>
<feature type="compositionally biased region" description="Pro residues" evidence="1">
    <location>
        <begin position="135"/>
        <end position="156"/>
    </location>
</feature>
<feature type="compositionally biased region" description="Pro residues" evidence="1">
    <location>
        <begin position="73"/>
        <end position="88"/>
    </location>
</feature>
<feature type="region of interest" description="Disordered" evidence="1">
    <location>
        <begin position="1"/>
        <end position="194"/>
    </location>
</feature>
<proteinExistence type="predicted"/>
<comment type="caution">
    <text evidence="2">The sequence shown here is derived from an EMBL/GenBank/DDBJ whole genome shotgun (WGS) entry which is preliminary data.</text>
</comment>
<feature type="compositionally biased region" description="Gly residues" evidence="1">
    <location>
        <begin position="11"/>
        <end position="42"/>
    </location>
</feature>
<sequence length="236" mass="24791">MDGRGRKNSGRRGGGSSGGRSGGRGGNYQGQGGGRGRGGGPQGSQYQAPVQPHWVNRPPVQAYEGGASGSQVNPPPAQRPWSNRPPQPDHGQGSGTGVQRPPQQPLHVGVEPTPARGAWTGRPWSSPTTVSSPAKPQPRPRPRPQPQPQPEGPPQSSPDGLDIQSLKISEKQPISSPSESTGNRTMPIKRPDQGGSLAIRTIGLLVNHFPVNFNPNATIMHYDVEIKAVASLGIDL</sequence>
<feature type="compositionally biased region" description="Basic residues" evidence="1">
    <location>
        <begin position="1"/>
        <end position="10"/>
    </location>
</feature>
<feature type="compositionally biased region" description="Polar residues" evidence="1">
    <location>
        <begin position="172"/>
        <end position="184"/>
    </location>
</feature>
<evidence type="ECO:0000313" key="3">
    <source>
        <dbReference type="Proteomes" id="UP001604277"/>
    </source>
</evidence>
<evidence type="ECO:0000256" key="1">
    <source>
        <dbReference type="SAM" id="MobiDB-lite"/>
    </source>
</evidence>